<feature type="transmembrane region" description="Helical" evidence="1">
    <location>
        <begin position="37"/>
        <end position="57"/>
    </location>
</feature>
<feature type="transmembrane region" description="Helical" evidence="1">
    <location>
        <begin position="63"/>
        <end position="85"/>
    </location>
</feature>
<dbReference type="RefSeq" id="WP_150547536.1">
    <property type="nucleotide sequence ID" value="NZ_LR215729.2"/>
</dbReference>
<proteinExistence type="predicted"/>
<feature type="transmembrane region" description="Helical" evidence="1">
    <location>
        <begin position="145"/>
        <end position="164"/>
    </location>
</feature>
<name>A0A653DZI2_9PSED</name>
<dbReference type="EMBL" id="LR215729">
    <property type="protein sequence ID" value="VEV95651.1"/>
    <property type="molecule type" value="Genomic_DNA"/>
</dbReference>
<keyword evidence="1" id="KW-1133">Transmembrane helix</keyword>
<sequence length="203" mass="21238">MGETSLLLGAALALVCASSAVAIGLTRKLHTEGDQAGLFCALLGFAITAAAGASIALPGAQSALLWLSQAAQFLALPLIAAAALALSRSWTWSRPNWGRILLGLCAFFELFRQMHQLENYRLLISVISLLLIVYAGAVQWPRRMPALLGVASAGLLLLAGLSAANRLNPGLIGANNLTLLLLTPASALLARLLVILPGQRKPE</sequence>
<feature type="transmembrane region" description="Helical" evidence="1">
    <location>
        <begin position="6"/>
        <end position="25"/>
    </location>
</feature>
<organism evidence="2">
    <name type="scientific">Pseudomonas marincola</name>
    <dbReference type="NCBI Taxonomy" id="437900"/>
    <lineage>
        <taxon>Bacteria</taxon>
        <taxon>Pseudomonadati</taxon>
        <taxon>Pseudomonadota</taxon>
        <taxon>Gammaproteobacteria</taxon>
        <taxon>Pseudomonadales</taxon>
        <taxon>Pseudomonadaceae</taxon>
        <taxon>Pseudomonas</taxon>
    </lineage>
</organism>
<evidence type="ECO:0000256" key="1">
    <source>
        <dbReference type="SAM" id="Phobius"/>
    </source>
</evidence>
<feature type="transmembrane region" description="Helical" evidence="1">
    <location>
        <begin position="120"/>
        <end position="138"/>
    </location>
</feature>
<evidence type="ECO:0000313" key="2">
    <source>
        <dbReference type="EMBL" id="VEV95651.1"/>
    </source>
</evidence>
<reference evidence="2" key="1">
    <citation type="submission" date="2019-02" db="EMBL/GenBank/DDBJ databases">
        <authorList>
            <consortium name="Genoscope - CEA"/>
            <person name="William W."/>
        </authorList>
    </citation>
    <scope>NUCLEOTIDE SEQUENCE [LARGE SCALE GENOMIC DNA]</scope>
    <source>
        <strain evidence="2">YSy11</strain>
    </source>
</reference>
<gene>
    <name evidence="2" type="ORF">PMYSY11_0604</name>
</gene>
<keyword evidence="1" id="KW-0812">Transmembrane</keyword>
<protein>
    <submittedName>
        <fullName evidence="2">Uncharacterized protein</fullName>
    </submittedName>
</protein>
<feature type="transmembrane region" description="Helical" evidence="1">
    <location>
        <begin position="176"/>
        <end position="196"/>
    </location>
</feature>
<keyword evidence="1" id="KW-0472">Membrane</keyword>
<accession>A0A653DZI2</accession>
<dbReference type="AlphaFoldDB" id="A0A653DZI2"/>